<name>A0A8H8X0Z9_9HYPH</name>
<protein>
    <submittedName>
        <fullName evidence="2">Uncharacterized protein</fullName>
    </submittedName>
</protein>
<keyword evidence="1" id="KW-1133">Transmembrane helix</keyword>
<dbReference type="AlphaFoldDB" id="A0A8H8X0Z9"/>
<reference evidence="2" key="1">
    <citation type="submission" date="2020-11" db="EMBL/GenBank/DDBJ databases">
        <title>Complete genome sequence of a novel pathogenic Methylobacterium strain isolated from rice in Vietnam.</title>
        <authorList>
            <person name="Lai K."/>
            <person name="Okazaki S."/>
            <person name="Higashi K."/>
            <person name="Mori H."/>
            <person name="Toyoda A."/>
            <person name="Kurokawa K."/>
        </authorList>
    </citation>
    <scope>NUCLEOTIDE SEQUENCE</scope>
    <source>
        <strain evidence="2">VL1</strain>
        <plasmid evidence="2">pVL1_5</plasmid>
    </source>
</reference>
<keyword evidence="2" id="KW-0614">Plasmid</keyword>
<evidence type="ECO:0000256" key="1">
    <source>
        <dbReference type="SAM" id="Phobius"/>
    </source>
</evidence>
<keyword evidence="1" id="KW-0812">Transmembrane</keyword>
<gene>
    <name evidence="2" type="ORF">mvi_65400</name>
</gene>
<evidence type="ECO:0000313" key="2">
    <source>
        <dbReference type="EMBL" id="BCM88079.1"/>
    </source>
</evidence>
<organism evidence="2 3">
    <name type="scientific">Methylobacterium indicum</name>
    <dbReference type="NCBI Taxonomy" id="1775910"/>
    <lineage>
        <taxon>Bacteria</taxon>
        <taxon>Pseudomonadati</taxon>
        <taxon>Pseudomonadota</taxon>
        <taxon>Alphaproteobacteria</taxon>
        <taxon>Hyphomicrobiales</taxon>
        <taxon>Methylobacteriaceae</taxon>
        <taxon>Methylobacterium</taxon>
    </lineage>
</organism>
<evidence type="ECO:0000313" key="3">
    <source>
        <dbReference type="Proteomes" id="UP000663508"/>
    </source>
</evidence>
<dbReference type="Proteomes" id="UP000663508">
    <property type="component" value="Plasmid pVL1_5"/>
</dbReference>
<dbReference type="KEGG" id="mind:mvi_65400"/>
<dbReference type="EMBL" id="AP024150">
    <property type="protein sequence ID" value="BCM88079.1"/>
    <property type="molecule type" value="Genomic_DNA"/>
</dbReference>
<feature type="transmembrane region" description="Helical" evidence="1">
    <location>
        <begin position="34"/>
        <end position="51"/>
    </location>
</feature>
<sequence>MNIRDTIIFIFATIILGFILYYPLHYDPKDVGNINKFIILLFGLLSAQFWYKSSIAELPEIRIPNFRIDLDLDNRATNEIINNFIDHFNNELIRYSVIQEYISKNNKYAAICASIVAMATANEAYINVILIFSSK</sequence>
<keyword evidence="1" id="KW-0472">Membrane</keyword>
<dbReference type="RefSeq" id="WP_207184143.1">
    <property type="nucleotide sequence ID" value="NZ_AP024150.1"/>
</dbReference>
<feature type="transmembrane region" description="Helical" evidence="1">
    <location>
        <begin position="6"/>
        <end position="22"/>
    </location>
</feature>
<proteinExistence type="predicted"/>
<feature type="transmembrane region" description="Helical" evidence="1">
    <location>
        <begin position="108"/>
        <end position="132"/>
    </location>
</feature>
<geneLocation type="plasmid" evidence="2 3">
    <name>pVL1_5</name>
</geneLocation>
<accession>A0A8H8X0Z9</accession>